<dbReference type="KEGG" id="rub:GBA63_18645"/>
<dbReference type="RefSeq" id="WP_166178614.1">
    <property type="nucleotide sequence ID" value="NZ_CP045119.1"/>
</dbReference>
<reference evidence="2 3" key="1">
    <citation type="submission" date="2019-10" db="EMBL/GenBank/DDBJ databases">
        <title>Rubrobacter sp nov SCSIO 52090 isolated from a deep-sea sediment in the South China Sea.</title>
        <authorList>
            <person name="Chen R.W."/>
        </authorList>
    </citation>
    <scope>NUCLEOTIDE SEQUENCE [LARGE SCALE GENOMIC DNA]</scope>
    <source>
        <strain evidence="2 3">SCSIO 52909</strain>
    </source>
</reference>
<organism evidence="2 3">
    <name type="scientific">Rubrobacter tropicus</name>
    <dbReference type="NCBI Taxonomy" id="2653851"/>
    <lineage>
        <taxon>Bacteria</taxon>
        <taxon>Bacillati</taxon>
        <taxon>Actinomycetota</taxon>
        <taxon>Rubrobacteria</taxon>
        <taxon>Rubrobacterales</taxon>
        <taxon>Rubrobacteraceae</taxon>
        <taxon>Rubrobacter</taxon>
    </lineage>
</organism>
<keyword evidence="1" id="KW-0472">Membrane</keyword>
<evidence type="ECO:0000313" key="2">
    <source>
        <dbReference type="EMBL" id="QIN84436.1"/>
    </source>
</evidence>
<dbReference type="AlphaFoldDB" id="A0A6G8QD68"/>
<sequence length="76" mass="8192">MMGGLDGVMGGWGVFGWLGMLIPLLFWVGLIALVIWAVARIVPNAGSGRLHQGVPTESAEDVLRERFARGQIDAEE</sequence>
<gene>
    <name evidence="2" type="ORF">GBA63_18645</name>
</gene>
<evidence type="ECO:0008006" key="4">
    <source>
        <dbReference type="Google" id="ProtNLM"/>
    </source>
</evidence>
<evidence type="ECO:0000256" key="1">
    <source>
        <dbReference type="SAM" id="Phobius"/>
    </source>
</evidence>
<dbReference type="EMBL" id="CP045119">
    <property type="protein sequence ID" value="QIN84436.1"/>
    <property type="molecule type" value="Genomic_DNA"/>
</dbReference>
<keyword evidence="1" id="KW-1133">Transmembrane helix</keyword>
<name>A0A6G8QD68_9ACTN</name>
<keyword evidence="1" id="KW-0812">Transmembrane</keyword>
<feature type="transmembrane region" description="Helical" evidence="1">
    <location>
        <begin position="12"/>
        <end position="39"/>
    </location>
</feature>
<dbReference type="CDD" id="cd11586">
    <property type="entry name" value="VbhA_like"/>
    <property type="match status" value="1"/>
</dbReference>
<proteinExistence type="predicted"/>
<dbReference type="InterPro" id="IPR033788">
    <property type="entry name" value="VbhA-like"/>
</dbReference>
<keyword evidence="3" id="KW-1185">Reference proteome</keyword>
<dbReference type="Proteomes" id="UP000501452">
    <property type="component" value="Chromosome"/>
</dbReference>
<accession>A0A6G8QD68</accession>
<evidence type="ECO:0000313" key="3">
    <source>
        <dbReference type="Proteomes" id="UP000501452"/>
    </source>
</evidence>
<protein>
    <recommendedName>
        <fullName evidence="4">SHOCT domain-containing protein</fullName>
    </recommendedName>
</protein>